<dbReference type="EMBL" id="JACHHG010000010">
    <property type="protein sequence ID" value="MBB6099211.1"/>
    <property type="molecule type" value="Genomic_DNA"/>
</dbReference>
<dbReference type="PROSITE" id="PS51257">
    <property type="entry name" value="PROKAR_LIPOPROTEIN"/>
    <property type="match status" value="1"/>
</dbReference>
<accession>A0A841I0A0</accession>
<dbReference type="RefSeq" id="WP_183987970.1">
    <property type="nucleotide sequence ID" value="NZ_JACHHG010000010.1"/>
</dbReference>
<organism evidence="1 2">
    <name type="scientific">Deinobacterium chartae</name>
    <dbReference type="NCBI Taxonomy" id="521158"/>
    <lineage>
        <taxon>Bacteria</taxon>
        <taxon>Thermotogati</taxon>
        <taxon>Deinococcota</taxon>
        <taxon>Deinococci</taxon>
        <taxon>Deinococcales</taxon>
        <taxon>Deinococcaceae</taxon>
        <taxon>Deinobacterium</taxon>
    </lineage>
</organism>
<dbReference type="Proteomes" id="UP000569951">
    <property type="component" value="Unassembled WGS sequence"/>
</dbReference>
<comment type="caution">
    <text evidence="1">The sequence shown here is derived from an EMBL/GenBank/DDBJ whole genome shotgun (WGS) entry which is preliminary data.</text>
</comment>
<gene>
    <name evidence="1" type="ORF">HNR42_002649</name>
</gene>
<keyword evidence="2" id="KW-1185">Reference proteome</keyword>
<reference evidence="1 2" key="1">
    <citation type="submission" date="2020-08" db="EMBL/GenBank/DDBJ databases">
        <title>Genomic Encyclopedia of Type Strains, Phase IV (KMG-IV): sequencing the most valuable type-strain genomes for metagenomic binning, comparative biology and taxonomic classification.</title>
        <authorList>
            <person name="Goeker M."/>
        </authorList>
    </citation>
    <scope>NUCLEOTIDE SEQUENCE [LARGE SCALE GENOMIC DNA]</scope>
    <source>
        <strain evidence="1 2">DSM 21458</strain>
    </source>
</reference>
<protein>
    <submittedName>
        <fullName evidence="1">Uncharacterized protein</fullName>
    </submittedName>
</protein>
<evidence type="ECO:0000313" key="2">
    <source>
        <dbReference type="Proteomes" id="UP000569951"/>
    </source>
</evidence>
<sequence>MKPIHALILCLGTTLTLVGCGNPALPQPDFSLAPDPLLLRARTGERTQATLAVLDRQGIPADLSLEADAKWLGLPRSSLRLERGGTVLSLEATCPATPGTYSAALSAHAARLTRQATVLLECEALPPRTAMELLTPQVDLEAAWRGNASTALRLRNTGTADLEVRVSPPITGWLEVLPFTPTLPAGQELSLPVRATCLQEGAHVAFLEVHAGDLVRNALITLDCAAPEPTAQPTGQFDAVFGRNGVVQGDFGVPVEAADALFFGSWLYVAASAGEVGARDFALARYARGDHFDTQLDRSGLRRIDLGGDDQARSAGLFGHNICLAGSSQPASGSRELVVTCLDALGQPVPGFGTGGVFRWTAGSGDAQAHTLLATPTTLFVGGQAGTEYVLLALGRTGQLDPSFGNGGVLRGHFGDSDSAIHHLSIAFTRLLAVGQTQRGDSNAYGIASWRPDGTPAPDFASNTGPSLEAPAVARRAVTIENTLYVGGQVQHQTGDLVIAAWGPEGQVASAFGGGRVITRIFDSSEDSLEDLVSHQGQLYGLAHARTPAQSRAAVLRYSASGDLDNSFGRSGMALVPAAVGKLHPVRLLPLGPRLYVAGTLEESPVRTLAIVRLE</sequence>
<proteinExistence type="predicted"/>
<name>A0A841I0A0_9DEIO</name>
<evidence type="ECO:0000313" key="1">
    <source>
        <dbReference type="EMBL" id="MBB6099211.1"/>
    </source>
</evidence>
<dbReference type="AlphaFoldDB" id="A0A841I0A0"/>